<dbReference type="SUPFAM" id="SSF52091">
    <property type="entry name" value="SpoIIaa-like"/>
    <property type="match status" value="1"/>
</dbReference>
<name>A0ABQ0KSV2_MYCNV</name>
<evidence type="ECO:0000313" key="2">
    <source>
        <dbReference type="EMBL" id="GAT12372.1"/>
    </source>
</evidence>
<evidence type="ECO:0000313" key="3">
    <source>
        <dbReference type="Proteomes" id="UP000069773"/>
    </source>
</evidence>
<dbReference type="Pfam" id="PF01740">
    <property type="entry name" value="STAS"/>
    <property type="match status" value="1"/>
</dbReference>
<accession>A0ABQ0KSV2</accession>
<sequence>MTHSLMESHMSNPDLTVAVEAQSDDSRECHTAHFATRRVHPATAIVSAHGEIDAANSQEFVDYALRHATELERIVVDLSGVEFFGTAGFSALHTLNVRTAGEKIEWALLPSASVSRLLRICDPDAALPVCDSIETALADGKNTKPLLQLVPESS</sequence>
<dbReference type="CDD" id="cd07043">
    <property type="entry name" value="STAS_anti-anti-sigma_factors"/>
    <property type="match status" value="1"/>
</dbReference>
<protein>
    <submittedName>
        <fullName evidence="2">Anti-anti-sigma regulatory factor</fullName>
    </submittedName>
</protein>
<organism evidence="2 3">
    <name type="scientific">Mycolicibacterium novocastrense</name>
    <name type="common">Mycobacterium novocastrense</name>
    <dbReference type="NCBI Taxonomy" id="59813"/>
    <lineage>
        <taxon>Bacteria</taxon>
        <taxon>Bacillati</taxon>
        <taxon>Actinomycetota</taxon>
        <taxon>Actinomycetes</taxon>
        <taxon>Mycobacteriales</taxon>
        <taxon>Mycobacteriaceae</taxon>
        <taxon>Mycolicibacterium</taxon>
    </lineage>
</organism>
<feature type="domain" description="STAS" evidence="1">
    <location>
        <begin position="33"/>
        <end position="140"/>
    </location>
</feature>
<dbReference type="Proteomes" id="UP000069773">
    <property type="component" value="Unassembled WGS sequence"/>
</dbReference>
<dbReference type="InterPro" id="IPR002645">
    <property type="entry name" value="STAS_dom"/>
</dbReference>
<keyword evidence="3" id="KW-1185">Reference proteome</keyword>
<reference evidence="2 3" key="1">
    <citation type="journal article" date="2016" name="Genome Announc.">
        <title>Draft Genome Sequences of Five Rapidly Growing Mycobacterium Species, M. thermoresistibile, M. fortuitum subsp. acetamidolyticum, M. canariasense, M. brisbanense, and M. novocastrense.</title>
        <authorList>
            <person name="Katahira K."/>
            <person name="Ogura Y."/>
            <person name="Gotoh Y."/>
            <person name="Hayashi T."/>
        </authorList>
    </citation>
    <scope>NUCLEOTIDE SEQUENCE [LARGE SCALE GENOMIC DNA]</scope>
    <source>
        <strain evidence="2 3">JCM18114</strain>
    </source>
</reference>
<evidence type="ECO:0000259" key="1">
    <source>
        <dbReference type="PROSITE" id="PS50801"/>
    </source>
</evidence>
<dbReference type="PROSITE" id="PS50801">
    <property type="entry name" value="STAS"/>
    <property type="match status" value="1"/>
</dbReference>
<proteinExistence type="predicted"/>
<gene>
    <name evidence="2" type="ORF">RMCN_5505</name>
</gene>
<comment type="caution">
    <text evidence="2">The sequence shown here is derived from an EMBL/GenBank/DDBJ whole genome shotgun (WGS) entry which is preliminary data.</text>
</comment>
<dbReference type="EMBL" id="BCTA01000093">
    <property type="protein sequence ID" value="GAT12372.1"/>
    <property type="molecule type" value="Genomic_DNA"/>
</dbReference>
<dbReference type="Gene3D" id="3.30.750.24">
    <property type="entry name" value="STAS domain"/>
    <property type="match status" value="1"/>
</dbReference>
<dbReference type="InterPro" id="IPR036513">
    <property type="entry name" value="STAS_dom_sf"/>
</dbReference>